<feature type="region of interest" description="Disordered" evidence="1">
    <location>
        <begin position="225"/>
        <end position="244"/>
    </location>
</feature>
<feature type="compositionally biased region" description="Low complexity" evidence="1">
    <location>
        <begin position="286"/>
        <end position="300"/>
    </location>
</feature>
<evidence type="ECO:0000313" key="2">
    <source>
        <dbReference type="EMBL" id="KAK8883389.1"/>
    </source>
</evidence>
<name>A0ABR2JX73_9EUKA</name>
<evidence type="ECO:0000256" key="1">
    <source>
        <dbReference type="SAM" id="MobiDB-lite"/>
    </source>
</evidence>
<proteinExistence type="predicted"/>
<organism evidence="2 3">
    <name type="scientific">Tritrichomonas musculus</name>
    <dbReference type="NCBI Taxonomy" id="1915356"/>
    <lineage>
        <taxon>Eukaryota</taxon>
        <taxon>Metamonada</taxon>
        <taxon>Parabasalia</taxon>
        <taxon>Tritrichomonadida</taxon>
        <taxon>Tritrichomonadidae</taxon>
        <taxon>Tritrichomonas</taxon>
    </lineage>
</organism>
<evidence type="ECO:0000313" key="3">
    <source>
        <dbReference type="Proteomes" id="UP001470230"/>
    </source>
</evidence>
<reference evidence="2 3" key="1">
    <citation type="submission" date="2024-04" db="EMBL/GenBank/DDBJ databases">
        <title>Tritrichomonas musculus Genome.</title>
        <authorList>
            <person name="Alves-Ferreira E."/>
            <person name="Grigg M."/>
            <person name="Lorenzi H."/>
            <person name="Galac M."/>
        </authorList>
    </citation>
    <scope>NUCLEOTIDE SEQUENCE [LARGE SCALE GENOMIC DNA]</scope>
    <source>
        <strain evidence="2 3">EAF2021</strain>
    </source>
</reference>
<feature type="region of interest" description="Disordered" evidence="1">
    <location>
        <begin position="281"/>
        <end position="329"/>
    </location>
</feature>
<keyword evidence="3" id="KW-1185">Reference proteome</keyword>
<feature type="compositionally biased region" description="Acidic residues" evidence="1">
    <location>
        <begin position="303"/>
        <end position="314"/>
    </location>
</feature>
<gene>
    <name evidence="2" type="ORF">M9Y10_046039</name>
</gene>
<dbReference type="Proteomes" id="UP001470230">
    <property type="component" value="Unassembled WGS sequence"/>
</dbReference>
<comment type="caution">
    <text evidence="2">The sequence shown here is derived from an EMBL/GenBank/DDBJ whole genome shotgun (WGS) entry which is preliminary data.</text>
</comment>
<accession>A0ABR2JX73</accession>
<dbReference type="EMBL" id="JAPFFF010000009">
    <property type="protein sequence ID" value="KAK8883389.1"/>
    <property type="molecule type" value="Genomic_DNA"/>
</dbReference>
<protein>
    <submittedName>
        <fullName evidence="2">Uncharacterized protein</fullName>
    </submittedName>
</protein>
<sequence length="422" mass="48128">MSSETVEEQKNDKSERPEKCVKLMKLQIGEQDPATNSLVSMEMQDTIRTGFRRSGSGNYNRRNTVSVGASSRRKKSIDNIFSKIEPTYIEEVNKSKLKGLPRRSLANDLDLAAFRNAQNLESDDEDNEENKKDDSVVKMLDLKIGEQDPTTNSLVALEMQDTQKIGFRHKPIRKKSIDRIFQKVKKVHIVHKFDKTPLKGIPRRSLASNLDPAILRGDILESDDDDLDENIENPSHLVNDNKSRQPVKGRRFIDENDVVEDTGEDFIKRASQEKMRRRVSFTPFAKSSMRSTSRVKSSFSKNDDDDYDDDQEEKDESKQKDNNDDDSGVVKVLNLNIGEKDPHSETLVALEMQDTKRTGFSNKNKSMSRRRKKSIDKIFEGFNSVNVESGLEPAKMKIVKRRSLAADFDIAKFVANDESESD</sequence>